<dbReference type="SUPFAM" id="SSF53067">
    <property type="entry name" value="Actin-like ATPase domain"/>
    <property type="match status" value="1"/>
</dbReference>
<dbReference type="InterPro" id="IPR043129">
    <property type="entry name" value="ATPase_NBD"/>
</dbReference>
<gene>
    <name evidence="7" type="ORF">A6M21_02005</name>
</gene>
<evidence type="ECO:0000256" key="1">
    <source>
        <dbReference type="ARBA" id="ARBA00001966"/>
    </source>
</evidence>
<reference evidence="7 8" key="1">
    <citation type="submission" date="2016-04" db="EMBL/GenBank/DDBJ databases">
        <authorList>
            <person name="Evans L.H."/>
            <person name="Alamgir A."/>
            <person name="Owens N."/>
            <person name="Weber N.D."/>
            <person name="Virtaneva K."/>
            <person name="Barbian K."/>
            <person name="Babar A."/>
            <person name="Rosenke K."/>
        </authorList>
    </citation>
    <scope>NUCLEOTIDE SEQUENCE [LARGE SCALE GENOMIC DNA]</scope>
    <source>
        <strain evidence="7 8">LMa1</strain>
    </source>
</reference>
<organism evidence="7 8">
    <name type="scientific">Desulfotomaculum copahuensis</name>
    <dbReference type="NCBI Taxonomy" id="1838280"/>
    <lineage>
        <taxon>Bacteria</taxon>
        <taxon>Bacillati</taxon>
        <taxon>Bacillota</taxon>
        <taxon>Clostridia</taxon>
        <taxon>Eubacteriales</taxon>
        <taxon>Desulfotomaculaceae</taxon>
        <taxon>Desulfotomaculum</taxon>
    </lineage>
</organism>
<comment type="caution">
    <text evidence="7">The sequence shown here is derived from an EMBL/GenBank/DDBJ whole genome shotgun (WGS) entry which is preliminary data.</text>
</comment>
<evidence type="ECO:0000256" key="3">
    <source>
        <dbReference type="ARBA" id="ARBA00022723"/>
    </source>
</evidence>
<keyword evidence="3" id="KW-0479">Metal-binding</keyword>
<dbReference type="InterPro" id="IPR008275">
    <property type="entry name" value="CoA_E_activase_dom"/>
</dbReference>
<proteinExistence type="predicted"/>
<protein>
    <submittedName>
        <fullName evidence="7">2-hydroxyglutaryl-CoA dehydratase</fullName>
    </submittedName>
</protein>
<evidence type="ECO:0000313" key="8">
    <source>
        <dbReference type="Proteomes" id="UP000078532"/>
    </source>
</evidence>
<name>A0A1B7LKI6_9FIRM</name>
<dbReference type="CDD" id="cd24036">
    <property type="entry name" value="ASKHA_NBD_BcrAD_BadFG_HgdC_HadI"/>
    <property type="match status" value="1"/>
</dbReference>
<dbReference type="InterPro" id="IPR002731">
    <property type="entry name" value="ATPase_BadF"/>
</dbReference>
<sequence>MEGFLLAYYLGVDIGSLTTKVALIDQGGMLLARAVRRSGYHGRETALQLVDELLREKGLMAGQIAGTVATGYGRVTFPADREVSEISCQARGMVHLFPGARTVIDIGGQDSKAIRVLPGGRVADFAMNDKCAAGTGRFLEVMAQALEVTVAELGALAAGAKGRCPISSVCTVFAESEVISHLAQDTPREDIVAGVCAAVASRVTSLAGRVGPEPEVAFTGGVARNRGVVHALETELGRPLLVPADPEVTAALGAALVARSLTGGS</sequence>
<dbReference type="GO" id="GO:0046872">
    <property type="term" value="F:metal ion binding"/>
    <property type="evidence" value="ECO:0007669"/>
    <property type="project" value="UniProtKB-KW"/>
</dbReference>
<dbReference type="GO" id="GO:0051536">
    <property type="term" value="F:iron-sulfur cluster binding"/>
    <property type="evidence" value="ECO:0007669"/>
    <property type="project" value="UniProtKB-KW"/>
</dbReference>
<accession>A0A1B7LKI6</accession>
<keyword evidence="8" id="KW-1185">Reference proteome</keyword>
<comment type="subunit">
    <text evidence="2">Homodimer.</text>
</comment>
<keyword evidence="5" id="KW-0411">Iron-sulfur</keyword>
<dbReference type="PANTHER" id="PTHR32329">
    <property type="entry name" value="BIFUNCTIONAL PROTEIN [INCLUDES 2-HYDROXYACYL-COA DEHYDRATASE (N-TER) AND ITS ACTIVATOR DOMAIN (C_TERM)-RELATED"/>
    <property type="match status" value="1"/>
</dbReference>
<evidence type="ECO:0000313" key="7">
    <source>
        <dbReference type="EMBL" id="OAT87086.1"/>
    </source>
</evidence>
<dbReference type="EMBL" id="LYVF01000002">
    <property type="protein sequence ID" value="OAT87086.1"/>
    <property type="molecule type" value="Genomic_DNA"/>
</dbReference>
<feature type="domain" description="ATPase BadF/BadG/BcrA/BcrD type" evidence="6">
    <location>
        <begin position="10"/>
        <end position="258"/>
    </location>
</feature>
<dbReference type="Proteomes" id="UP000078532">
    <property type="component" value="Unassembled WGS sequence"/>
</dbReference>
<evidence type="ECO:0000256" key="5">
    <source>
        <dbReference type="ARBA" id="ARBA00023014"/>
    </source>
</evidence>
<evidence type="ECO:0000256" key="4">
    <source>
        <dbReference type="ARBA" id="ARBA00023004"/>
    </source>
</evidence>
<dbReference type="Pfam" id="PF01869">
    <property type="entry name" value="BcrAD_BadFG"/>
    <property type="match status" value="1"/>
</dbReference>
<dbReference type="InterPro" id="IPR051805">
    <property type="entry name" value="Dehydratase_Activator_Redct"/>
</dbReference>
<dbReference type="NCBIfam" id="TIGR00241">
    <property type="entry name" value="CoA_E_activ"/>
    <property type="match status" value="1"/>
</dbReference>
<keyword evidence="4" id="KW-0408">Iron</keyword>
<dbReference type="PANTHER" id="PTHR32329:SF2">
    <property type="entry name" value="BIFUNCTIONAL PROTEIN [INCLUDES 2-HYDROXYACYL-COA DEHYDRATASE (N-TER) AND ITS ACTIVATOR DOMAIN (C_TERM)"/>
    <property type="match status" value="1"/>
</dbReference>
<dbReference type="AlphaFoldDB" id="A0A1B7LKI6"/>
<dbReference type="FunFam" id="3.30.420.40:FF:000217">
    <property type="entry name" value="2-hydroxyisocaproyl-CoA dehydratase activator"/>
    <property type="match status" value="1"/>
</dbReference>
<evidence type="ECO:0000256" key="2">
    <source>
        <dbReference type="ARBA" id="ARBA00011738"/>
    </source>
</evidence>
<dbReference type="STRING" id="1838280.A6M21_02005"/>
<comment type="cofactor">
    <cofactor evidence="1">
        <name>[4Fe-4S] cluster</name>
        <dbReference type="ChEBI" id="CHEBI:49883"/>
    </cofactor>
</comment>
<evidence type="ECO:0000259" key="6">
    <source>
        <dbReference type="Pfam" id="PF01869"/>
    </source>
</evidence>
<dbReference type="Gene3D" id="3.30.420.40">
    <property type="match status" value="2"/>
</dbReference>